<accession>A0A1B0ZZU6</accession>
<dbReference type="GeneID" id="28248820"/>
<dbReference type="Gene3D" id="3.40.50.620">
    <property type="entry name" value="HUPs"/>
    <property type="match status" value="1"/>
</dbReference>
<dbReference type="InterPro" id="IPR006016">
    <property type="entry name" value="UspA"/>
</dbReference>
<dbReference type="Pfam" id="PF00582">
    <property type="entry name" value="Usp"/>
    <property type="match status" value="1"/>
</dbReference>
<evidence type="ECO:0000313" key="3">
    <source>
        <dbReference type="Proteomes" id="UP000013243"/>
    </source>
</evidence>
<dbReference type="SUPFAM" id="SSF52402">
    <property type="entry name" value="Adenine nucleotide alpha hydrolases-like"/>
    <property type="match status" value="1"/>
</dbReference>
<organism evidence="2 3">
    <name type="scientific">Tritonibacter mobilis F1926</name>
    <dbReference type="NCBI Taxonomy" id="1265309"/>
    <lineage>
        <taxon>Bacteria</taxon>
        <taxon>Pseudomonadati</taxon>
        <taxon>Pseudomonadota</taxon>
        <taxon>Alphaproteobacteria</taxon>
        <taxon>Rhodobacterales</taxon>
        <taxon>Paracoccaceae</taxon>
        <taxon>Tritonibacter</taxon>
    </lineage>
</organism>
<sequence>MFHKVVVPVDLAHEAALQKALQVAATMAKTHAAEVCYVGVVSASPSALARSPAEYKAKLESFAQSQAAQYAIKASAHAIMSHDPATDLNKALEAAIADLQADLVVMATHVPNISDYIWAGHGAHVAAHSTASVLLVRD</sequence>
<dbReference type="OrthoDB" id="9792500at2"/>
<dbReference type="CDD" id="cd00293">
    <property type="entry name" value="USP-like"/>
    <property type="match status" value="1"/>
</dbReference>
<dbReference type="InterPro" id="IPR014729">
    <property type="entry name" value="Rossmann-like_a/b/a_fold"/>
</dbReference>
<evidence type="ECO:0000259" key="1">
    <source>
        <dbReference type="Pfam" id="PF00582"/>
    </source>
</evidence>
<reference evidence="2 3" key="1">
    <citation type="journal article" date="2016" name="ISME J.">
        <title>Global occurrence and heterogeneity of the Roseobacter-clade species Ruegeria mobilis.</title>
        <authorList>
            <person name="Sonnenschein E."/>
            <person name="Gram L."/>
        </authorList>
    </citation>
    <scope>NUCLEOTIDE SEQUENCE [LARGE SCALE GENOMIC DNA]</scope>
    <source>
        <strain evidence="2 3">F1926</strain>
    </source>
</reference>
<feature type="domain" description="UspA" evidence="1">
    <location>
        <begin position="1"/>
        <end position="137"/>
    </location>
</feature>
<dbReference type="RefSeq" id="WP_040643294.1">
    <property type="nucleotide sequence ID" value="NZ_CP015230.1"/>
</dbReference>
<proteinExistence type="predicted"/>
<protein>
    <submittedName>
        <fullName evidence="2">Universal stress protein UspA</fullName>
    </submittedName>
</protein>
<dbReference type="STRING" id="1265309.K529_003270"/>
<dbReference type="Proteomes" id="UP000013243">
    <property type="component" value="Chromosome"/>
</dbReference>
<name>A0A1B0ZZU6_9RHOB</name>
<evidence type="ECO:0000313" key="2">
    <source>
        <dbReference type="EMBL" id="ANP39778.1"/>
    </source>
</evidence>
<dbReference type="KEGG" id="rmb:K529_003270"/>
<dbReference type="EMBL" id="CP015230">
    <property type="protein sequence ID" value="ANP39778.1"/>
    <property type="molecule type" value="Genomic_DNA"/>
</dbReference>
<gene>
    <name evidence="2" type="ORF">K529_003270</name>
</gene>
<dbReference type="AlphaFoldDB" id="A0A1B0ZZU6"/>